<dbReference type="PANTHER" id="PTHR42904:SF6">
    <property type="entry name" value="NAD-CAPPED RNA HYDROLASE NUDT12"/>
    <property type="match status" value="1"/>
</dbReference>
<proteinExistence type="inferred from homology"/>
<name>A0A1U7JIB2_9HYPH</name>
<evidence type="ECO:0000256" key="2">
    <source>
        <dbReference type="ARBA" id="ARBA00001947"/>
    </source>
</evidence>
<evidence type="ECO:0000256" key="8">
    <source>
        <dbReference type="ARBA" id="ARBA00023027"/>
    </source>
</evidence>
<evidence type="ECO:0000313" key="12">
    <source>
        <dbReference type="Proteomes" id="UP000185783"/>
    </source>
</evidence>
<dbReference type="InterPro" id="IPR020084">
    <property type="entry name" value="NUDIX_hydrolase_CS"/>
</dbReference>
<sequence>MVVFCPKCKPASAPCGRFDRKEKAVFVIGVAWACEKEFIGAPRKPEEPDAMNGLWTPQEMSRFQCFSANPLDRQAALRSKPGSMAAFANQEDVVFVLASGGHFVFQKISEKMTCFLSRSSLERFLPVSDEHIFLGLDDARNRRPVFAVQLMQNPETLMEAVFADPQYELIPLRQAAVQQRVSHEDFGVLAQANALLNWHYTHPRCARCGGDTKMAEGGYRRDCVACDAQHFPRTDPCVIMLIQNERGEALLGRPHNLPENLFTTLAGFVEPGETFEDAVRRETFEESGIRVGEVRYVASQPWPFPSNIMMGFHGKAITTQLNVDYEEMFDCRWFDRSEVEKMLSGTAETGLFCPPEISIAHQLIRLYVQGY</sequence>
<evidence type="ECO:0000313" key="11">
    <source>
        <dbReference type="EMBL" id="OKL44422.1"/>
    </source>
</evidence>
<dbReference type="Pfam" id="PF00293">
    <property type="entry name" value="NUDIX"/>
    <property type="match status" value="1"/>
</dbReference>
<organism evidence="11 12">
    <name type="scientific">Pseudovibrio exalbescens</name>
    <dbReference type="NCBI Taxonomy" id="197461"/>
    <lineage>
        <taxon>Bacteria</taxon>
        <taxon>Pseudomonadati</taxon>
        <taxon>Pseudomonadota</taxon>
        <taxon>Alphaproteobacteria</taxon>
        <taxon>Hyphomicrobiales</taxon>
        <taxon>Stappiaceae</taxon>
        <taxon>Pseudovibrio</taxon>
    </lineage>
</organism>
<dbReference type="GO" id="GO:0019677">
    <property type="term" value="P:NAD+ catabolic process"/>
    <property type="evidence" value="ECO:0007669"/>
    <property type="project" value="TreeGrafter"/>
</dbReference>
<comment type="similarity">
    <text evidence="3">Belongs to the Nudix hydrolase family. NudC subfamily.</text>
</comment>
<keyword evidence="12" id="KW-1185">Reference proteome</keyword>
<dbReference type="Proteomes" id="UP000185783">
    <property type="component" value="Unassembled WGS sequence"/>
</dbReference>
<dbReference type="PROSITE" id="PS51462">
    <property type="entry name" value="NUDIX"/>
    <property type="match status" value="1"/>
</dbReference>
<comment type="caution">
    <text evidence="11">The sequence shown here is derived from an EMBL/GenBank/DDBJ whole genome shotgun (WGS) entry which is preliminary data.</text>
</comment>
<dbReference type="PANTHER" id="PTHR42904">
    <property type="entry name" value="NUDIX HYDROLASE, NUDC SUBFAMILY"/>
    <property type="match status" value="1"/>
</dbReference>
<dbReference type="STRING" id="197461.A3843_08515"/>
<dbReference type="SUPFAM" id="SSF55811">
    <property type="entry name" value="Nudix"/>
    <property type="match status" value="1"/>
</dbReference>
<dbReference type="NCBIfam" id="NF001299">
    <property type="entry name" value="PRK00241.1"/>
    <property type="match status" value="1"/>
</dbReference>
<evidence type="ECO:0000256" key="3">
    <source>
        <dbReference type="ARBA" id="ARBA00009595"/>
    </source>
</evidence>
<dbReference type="Pfam" id="PF09296">
    <property type="entry name" value="NUDIX-like"/>
    <property type="match status" value="1"/>
</dbReference>
<comment type="cofactor">
    <cofactor evidence="1">
        <name>Mg(2+)</name>
        <dbReference type="ChEBI" id="CHEBI:18420"/>
    </cofactor>
</comment>
<reference evidence="11 12" key="1">
    <citation type="submission" date="2016-03" db="EMBL/GenBank/DDBJ databases">
        <title>Genome sequence of Nesiotobacter sp. nov., a moderately halophilic alphaproteobacterium isolated from the Yellow Sea, China.</title>
        <authorList>
            <person name="Zhang G."/>
            <person name="Zhang R."/>
        </authorList>
    </citation>
    <scope>NUCLEOTIDE SEQUENCE [LARGE SCALE GENOMIC DNA]</scope>
    <source>
        <strain evidence="11 12">WB1-6</strain>
    </source>
</reference>
<keyword evidence="5" id="KW-0479">Metal-binding</keyword>
<dbReference type="PROSITE" id="PS00893">
    <property type="entry name" value="NUDIX_BOX"/>
    <property type="match status" value="1"/>
</dbReference>
<keyword evidence="6" id="KW-0378">Hydrolase</keyword>
<dbReference type="GO" id="GO:0035529">
    <property type="term" value="F:NADH pyrophosphatase activity"/>
    <property type="evidence" value="ECO:0007669"/>
    <property type="project" value="TreeGrafter"/>
</dbReference>
<keyword evidence="7" id="KW-0460">Magnesium</keyword>
<dbReference type="Pfam" id="PF09297">
    <property type="entry name" value="Zn_ribbon_NUD"/>
    <property type="match status" value="1"/>
</dbReference>
<dbReference type="GO" id="GO:0005829">
    <property type="term" value="C:cytosol"/>
    <property type="evidence" value="ECO:0007669"/>
    <property type="project" value="TreeGrafter"/>
</dbReference>
<dbReference type="InterPro" id="IPR015376">
    <property type="entry name" value="Znr_NADH_PPase"/>
</dbReference>
<comment type="catalytic activity">
    <reaction evidence="9">
        <text>a 5'-end NAD(+)-phospho-ribonucleoside in mRNA + H2O = a 5'-end phospho-adenosine-phospho-ribonucleoside in mRNA + beta-nicotinamide D-ribonucleotide + 2 H(+)</text>
        <dbReference type="Rhea" id="RHEA:60876"/>
        <dbReference type="Rhea" id="RHEA-COMP:15698"/>
        <dbReference type="Rhea" id="RHEA-COMP:15719"/>
        <dbReference type="ChEBI" id="CHEBI:14649"/>
        <dbReference type="ChEBI" id="CHEBI:15377"/>
        <dbReference type="ChEBI" id="CHEBI:15378"/>
        <dbReference type="ChEBI" id="CHEBI:144029"/>
        <dbReference type="ChEBI" id="CHEBI:144051"/>
    </reaction>
    <physiologicalReaction direction="left-to-right" evidence="9">
        <dbReference type="Rhea" id="RHEA:60877"/>
    </physiologicalReaction>
</comment>
<evidence type="ECO:0000256" key="1">
    <source>
        <dbReference type="ARBA" id="ARBA00001946"/>
    </source>
</evidence>
<evidence type="ECO:0000256" key="4">
    <source>
        <dbReference type="ARBA" id="ARBA00012381"/>
    </source>
</evidence>
<dbReference type="EC" id="3.6.1.22" evidence="4"/>
<evidence type="ECO:0000256" key="5">
    <source>
        <dbReference type="ARBA" id="ARBA00022723"/>
    </source>
</evidence>
<evidence type="ECO:0000256" key="7">
    <source>
        <dbReference type="ARBA" id="ARBA00022842"/>
    </source>
</evidence>
<dbReference type="InterPro" id="IPR000086">
    <property type="entry name" value="NUDIX_hydrolase_dom"/>
</dbReference>
<dbReference type="Gene3D" id="3.90.79.10">
    <property type="entry name" value="Nucleoside Triphosphate Pyrophosphohydrolase"/>
    <property type="match status" value="1"/>
</dbReference>
<dbReference type="CDD" id="cd03429">
    <property type="entry name" value="NUDIX_NADH_pyrophosphatase_Nudt13"/>
    <property type="match status" value="1"/>
</dbReference>
<evidence type="ECO:0000256" key="6">
    <source>
        <dbReference type="ARBA" id="ARBA00022801"/>
    </source>
</evidence>
<dbReference type="Gene3D" id="3.90.79.20">
    <property type="match status" value="1"/>
</dbReference>
<accession>A0A1U7JIB2</accession>
<protein>
    <recommendedName>
        <fullName evidence="4">NAD(+) diphosphatase</fullName>
        <ecNumber evidence="4">3.6.1.22</ecNumber>
    </recommendedName>
</protein>
<gene>
    <name evidence="11" type="ORF">A3843_08515</name>
</gene>
<comment type="cofactor">
    <cofactor evidence="2">
        <name>Zn(2+)</name>
        <dbReference type="ChEBI" id="CHEBI:29105"/>
    </cofactor>
</comment>
<keyword evidence="8" id="KW-0520">NAD</keyword>
<dbReference type="InterPro" id="IPR049734">
    <property type="entry name" value="NudC-like_C"/>
</dbReference>
<dbReference type="InterPro" id="IPR015375">
    <property type="entry name" value="NADH_PPase-like_N"/>
</dbReference>
<dbReference type="AlphaFoldDB" id="A0A1U7JIB2"/>
<dbReference type="GO" id="GO:0006742">
    <property type="term" value="P:NADP+ catabolic process"/>
    <property type="evidence" value="ECO:0007669"/>
    <property type="project" value="TreeGrafter"/>
</dbReference>
<dbReference type="GO" id="GO:0046872">
    <property type="term" value="F:metal ion binding"/>
    <property type="evidence" value="ECO:0007669"/>
    <property type="project" value="UniProtKB-KW"/>
</dbReference>
<dbReference type="InterPro" id="IPR015797">
    <property type="entry name" value="NUDIX_hydrolase-like_dom_sf"/>
</dbReference>
<dbReference type="EMBL" id="LVVZ01000014">
    <property type="protein sequence ID" value="OKL44422.1"/>
    <property type="molecule type" value="Genomic_DNA"/>
</dbReference>
<evidence type="ECO:0000256" key="9">
    <source>
        <dbReference type="ARBA" id="ARBA00023679"/>
    </source>
</evidence>
<dbReference type="InterPro" id="IPR050241">
    <property type="entry name" value="NAD-cap_RNA_hydrolase_NudC"/>
</dbReference>
<feature type="domain" description="Nudix hydrolase" evidence="10">
    <location>
        <begin position="232"/>
        <end position="358"/>
    </location>
</feature>
<evidence type="ECO:0000259" key="10">
    <source>
        <dbReference type="PROSITE" id="PS51462"/>
    </source>
</evidence>